<reference evidence="2 3" key="1">
    <citation type="submission" date="2016-06" db="EMBL/GenBank/DDBJ databases">
        <title>Evolution of pathogenesis and genome organization in the Tremellales.</title>
        <authorList>
            <person name="Cuomo C."/>
            <person name="Litvintseva A."/>
            <person name="Heitman J."/>
            <person name="Chen Y."/>
            <person name="Sun S."/>
            <person name="Springer D."/>
            <person name="Dromer F."/>
            <person name="Young S."/>
            <person name="Zeng Q."/>
            <person name="Chapman S."/>
            <person name="Gujja S."/>
            <person name="Saif S."/>
            <person name="Birren B."/>
        </authorList>
    </citation>
    <scope>NUCLEOTIDE SEQUENCE [LARGE SCALE GENOMIC DNA]</scope>
    <source>
        <strain evidence="2 3">ATCC 28783</strain>
    </source>
</reference>
<accession>A0A4Q1BHZ3</accession>
<name>A0A4Q1BHZ3_TREME</name>
<feature type="region of interest" description="Disordered" evidence="1">
    <location>
        <begin position="231"/>
        <end position="250"/>
    </location>
</feature>
<dbReference type="InParanoid" id="A0A4Q1BHZ3"/>
<dbReference type="AlphaFoldDB" id="A0A4Q1BHZ3"/>
<proteinExistence type="predicted"/>
<evidence type="ECO:0000256" key="1">
    <source>
        <dbReference type="SAM" id="MobiDB-lite"/>
    </source>
</evidence>
<comment type="caution">
    <text evidence="2">The sequence shown here is derived from an EMBL/GenBank/DDBJ whole genome shotgun (WGS) entry which is preliminary data.</text>
</comment>
<feature type="compositionally biased region" description="Polar residues" evidence="1">
    <location>
        <begin position="231"/>
        <end position="247"/>
    </location>
</feature>
<gene>
    <name evidence="2" type="ORF">M231_05470</name>
</gene>
<evidence type="ECO:0000313" key="3">
    <source>
        <dbReference type="Proteomes" id="UP000289152"/>
    </source>
</evidence>
<keyword evidence="3" id="KW-1185">Reference proteome</keyword>
<organism evidence="2 3">
    <name type="scientific">Tremella mesenterica</name>
    <name type="common">Jelly fungus</name>
    <dbReference type="NCBI Taxonomy" id="5217"/>
    <lineage>
        <taxon>Eukaryota</taxon>
        <taxon>Fungi</taxon>
        <taxon>Dikarya</taxon>
        <taxon>Basidiomycota</taxon>
        <taxon>Agaricomycotina</taxon>
        <taxon>Tremellomycetes</taxon>
        <taxon>Tremellales</taxon>
        <taxon>Tremellaceae</taxon>
        <taxon>Tremella</taxon>
    </lineage>
</organism>
<dbReference type="VEuPathDB" id="FungiDB:TREMEDRAFT_64347"/>
<dbReference type="Proteomes" id="UP000289152">
    <property type="component" value="Unassembled WGS sequence"/>
</dbReference>
<feature type="region of interest" description="Disordered" evidence="1">
    <location>
        <begin position="192"/>
        <end position="219"/>
    </location>
</feature>
<dbReference type="EMBL" id="SDIL01000073">
    <property type="protein sequence ID" value="RXK37249.1"/>
    <property type="molecule type" value="Genomic_DNA"/>
</dbReference>
<evidence type="ECO:0000313" key="2">
    <source>
        <dbReference type="EMBL" id="RXK37249.1"/>
    </source>
</evidence>
<feature type="compositionally biased region" description="Polar residues" evidence="1">
    <location>
        <begin position="444"/>
        <end position="459"/>
    </location>
</feature>
<sequence length="511" mass="57001">MSPRSVSYESPYERTEDESQEWLSSILHILVPDDPGAPDMKSSFITACKYGKTTPDIQKLHDRLLSHIPSGEPMLKLVGRVIHDLTLSVCGEEFREIVDQVVHAAYVSDLPVLSDPNDLDIWSECQGRLVQFGELALGIRQDKMKGCSIKLHQGNTFLLDVQCVFPDIKSLTLKDEAIVEIIQTWANNPFGEGTEIDPRYEDTPSPRPSASNNRFYLPLNQDTRSPKETVITSEGSHSSHHINSSVPPKNGHIFNSREAALIRGSIQTSDSKRSQFSFDPARGVTRIWRPNTEFYMVIVDSGGDNTDRLVQVESRHTGLPHLMYHSTSNRSLRSQCYTSLLRRKESNNWLMYREVEGKESICVVNHHGHVLKTINSLDNLRPISSIPSTWNPETFQRPPTVAFDDMVEPGVSFLPQVPVYHMLSPSIVSNAPRPLESTPERIYSGSQDGSPCGQTNSMPVTPGASGKTPLSDLPLAPLSLAFDLGSEGKGPQPIDMFGSWGEQNRLLDQRF</sequence>
<protein>
    <submittedName>
        <fullName evidence="2">Uncharacterized protein</fullName>
    </submittedName>
</protein>
<feature type="region of interest" description="Disordered" evidence="1">
    <location>
        <begin position="431"/>
        <end position="470"/>
    </location>
</feature>